<reference evidence="7 8" key="1">
    <citation type="submission" date="2016-10" db="EMBL/GenBank/DDBJ databases">
        <authorList>
            <person name="de Groot N.N."/>
        </authorList>
    </citation>
    <scope>NUCLEOTIDE SEQUENCE [LARGE SCALE GENOMIC DNA]</scope>
    <source>
        <strain evidence="7 8">Z108</strain>
    </source>
</reference>
<protein>
    <submittedName>
        <fullName evidence="7">RNA polymerase sporulation-specific sigma factor</fullName>
    </submittedName>
</protein>
<dbReference type="InterPro" id="IPR050813">
    <property type="entry name" value="Sigma-70_Factor"/>
</dbReference>
<dbReference type="SUPFAM" id="SSF88946">
    <property type="entry name" value="Sigma2 domain of RNA polymerase sigma factors"/>
    <property type="match status" value="1"/>
</dbReference>
<dbReference type="PRINTS" id="PR00046">
    <property type="entry name" value="SIGMA70FCT"/>
</dbReference>
<evidence type="ECO:0000256" key="1">
    <source>
        <dbReference type="ARBA" id="ARBA00007788"/>
    </source>
</evidence>
<dbReference type="Pfam" id="PF04545">
    <property type="entry name" value="Sigma70_r4"/>
    <property type="match status" value="1"/>
</dbReference>
<evidence type="ECO:0000313" key="7">
    <source>
        <dbReference type="EMBL" id="SFH87542.1"/>
    </source>
</evidence>
<dbReference type="Gene3D" id="1.20.140.160">
    <property type="match status" value="1"/>
</dbReference>
<proteinExistence type="inferred from homology"/>
<keyword evidence="4" id="KW-0238">DNA-binding</keyword>
<dbReference type="AlphaFoldDB" id="A0A1I3DLA2"/>
<gene>
    <name evidence="7" type="ORF">SAMN04487861_10710</name>
</gene>
<comment type="similarity">
    <text evidence="1">Belongs to the sigma-70 factor family.</text>
</comment>
<dbReference type="Proteomes" id="UP000183639">
    <property type="component" value="Unassembled WGS sequence"/>
</dbReference>
<organism evidence="7 8">
    <name type="scientific">Selenomonas ruminantium</name>
    <dbReference type="NCBI Taxonomy" id="971"/>
    <lineage>
        <taxon>Bacteria</taxon>
        <taxon>Bacillati</taxon>
        <taxon>Bacillota</taxon>
        <taxon>Negativicutes</taxon>
        <taxon>Selenomonadales</taxon>
        <taxon>Selenomonadaceae</taxon>
        <taxon>Selenomonas</taxon>
    </lineage>
</organism>
<dbReference type="GO" id="GO:0006352">
    <property type="term" value="P:DNA-templated transcription initiation"/>
    <property type="evidence" value="ECO:0007669"/>
    <property type="project" value="InterPro"/>
</dbReference>
<keyword evidence="2" id="KW-0805">Transcription regulation</keyword>
<keyword evidence="5" id="KW-0804">Transcription</keyword>
<dbReference type="RefSeq" id="WP_075442706.1">
    <property type="nucleotide sequence ID" value="NZ_FOQK01000007.1"/>
</dbReference>
<keyword evidence="3" id="KW-0731">Sigma factor</keyword>
<dbReference type="PANTHER" id="PTHR30376">
    <property type="entry name" value="SIGMA FACTOR RPOH HEAT SHOCK RELATED"/>
    <property type="match status" value="1"/>
</dbReference>
<dbReference type="OrthoDB" id="2111981at2"/>
<accession>A0A1I3DLA2</accession>
<dbReference type="PROSITE" id="PS00715">
    <property type="entry name" value="SIGMA70_1"/>
    <property type="match status" value="1"/>
</dbReference>
<dbReference type="NCBIfam" id="TIGR02937">
    <property type="entry name" value="sigma70-ECF"/>
    <property type="match status" value="1"/>
</dbReference>
<dbReference type="EMBL" id="FOQK01000007">
    <property type="protein sequence ID" value="SFH87542.1"/>
    <property type="molecule type" value="Genomic_DNA"/>
</dbReference>
<dbReference type="InterPro" id="IPR007627">
    <property type="entry name" value="RNA_pol_sigma70_r2"/>
</dbReference>
<dbReference type="InterPro" id="IPR000943">
    <property type="entry name" value="RNA_pol_sigma70"/>
</dbReference>
<dbReference type="InterPro" id="IPR013325">
    <property type="entry name" value="RNA_pol_sigma_r2"/>
</dbReference>
<evidence type="ECO:0000313" key="8">
    <source>
        <dbReference type="Proteomes" id="UP000183639"/>
    </source>
</evidence>
<dbReference type="Gene3D" id="1.10.1740.10">
    <property type="match status" value="1"/>
</dbReference>
<evidence type="ECO:0000256" key="5">
    <source>
        <dbReference type="ARBA" id="ARBA00023163"/>
    </source>
</evidence>
<evidence type="ECO:0000256" key="2">
    <source>
        <dbReference type="ARBA" id="ARBA00023015"/>
    </source>
</evidence>
<dbReference type="SUPFAM" id="SSF88659">
    <property type="entry name" value="Sigma3 and sigma4 domains of RNA polymerase sigma factors"/>
    <property type="match status" value="1"/>
</dbReference>
<dbReference type="Pfam" id="PF04542">
    <property type="entry name" value="Sigma70_r2"/>
    <property type="match status" value="1"/>
</dbReference>
<sequence length="210" mass="24165">MQFEQYVAALQQVKTLSPERERRLWQAYKEEGQSEARRLLIESYQPLVFKQAVPYRNLQNIMDIVQEGTIGLIEAVESYDPQRGVAFSLFAVHRIRGRMLNYLHKEGRVDVACMDARPADGGLTLKENLMDLSPSVTEQAESNELAARLHQAMERLPARERAVLESMYMQSEEAGDVAAGLQVSKSHIYRLQKNGIRRVRGMLSRFMQHW</sequence>
<feature type="domain" description="RNA polymerase sigma-70" evidence="6">
    <location>
        <begin position="63"/>
        <end position="76"/>
    </location>
</feature>
<evidence type="ECO:0000256" key="3">
    <source>
        <dbReference type="ARBA" id="ARBA00023082"/>
    </source>
</evidence>
<dbReference type="GO" id="GO:0016987">
    <property type="term" value="F:sigma factor activity"/>
    <property type="evidence" value="ECO:0007669"/>
    <property type="project" value="UniProtKB-KW"/>
</dbReference>
<dbReference type="InterPro" id="IPR007630">
    <property type="entry name" value="RNA_pol_sigma70_r4"/>
</dbReference>
<dbReference type="InterPro" id="IPR013324">
    <property type="entry name" value="RNA_pol_sigma_r3/r4-like"/>
</dbReference>
<dbReference type="GO" id="GO:0003677">
    <property type="term" value="F:DNA binding"/>
    <property type="evidence" value="ECO:0007669"/>
    <property type="project" value="UniProtKB-KW"/>
</dbReference>
<dbReference type="InterPro" id="IPR014284">
    <property type="entry name" value="RNA_pol_sigma-70_dom"/>
</dbReference>
<name>A0A1I3DLA2_SELRU</name>
<dbReference type="PANTHER" id="PTHR30376:SF3">
    <property type="entry name" value="RNA POLYMERASE SIGMA FACTOR RPOH"/>
    <property type="match status" value="1"/>
</dbReference>
<evidence type="ECO:0000259" key="6">
    <source>
        <dbReference type="PROSITE" id="PS00715"/>
    </source>
</evidence>
<evidence type="ECO:0000256" key="4">
    <source>
        <dbReference type="ARBA" id="ARBA00023125"/>
    </source>
</evidence>